<proteinExistence type="predicted"/>
<keyword evidence="3" id="KW-1185">Reference proteome</keyword>
<accession>A0A5D0CMJ2</accession>
<feature type="transmembrane region" description="Helical" evidence="1">
    <location>
        <begin position="90"/>
        <end position="111"/>
    </location>
</feature>
<dbReference type="InterPro" id="IPR018750">
    <property type="entry name" value="DUF2306_membrane"/>
</dbReference>
<keyword evidence="1" id="KW-0472">Membrane</keyword>
<dbReference type="EMBL" id="VSDO01000004">
    <property type="protein sequence ID" value="TYA11273.1"/>
    <property type="molecule type" value="Genomic_DNA"/>
</dbReference>
<dbReference type="AlphaFoldDB" id="A0A5D0CMJ2"/>
<gene>
    <name evidence="2" type="ORF">FRY98_19095</name>
</gene>
<keyword evidence="1" id="KW-0812">Transmembrane</keyword>
<comment type="caution">
    <text evidence="2">The sequence shown here is derived from an EMBL/GenBank/DDBJ whole genome shotgun (WGS) entry which is preliminary data.</text>
</comment>
<feature type="transmembrane region" description="Helical" evidence="1">
    <location>
        <begin position="186"/>
        <end position="206"/>
    </location>
</feature>
<dbReference type="Proteomes" id="UP000325218">
    <property type="component" value="Unassembled WGS sequence"/>
</dbReference>
<keyword evidence="1" id="KW-1133">Transmembrane helix</keyword>
<feature type="transmembrane region" description="Helical" evidence="1">
    <location>
        <begin position="53"/>
        <end position="78"/>
    </location>
</feature>
<reference evidence="2 3" key="1">
    <citation type="submission" date="2019-08" db="EMBL/GenBank/DDBJ databases">
        <title>Genome sequencing of Paenibacillus faecis DSM 23593(T).</title>
        <authorList>
            <person name="Kook J.-K."/>
            <person name="Park S.-N."/>
            <person name="Lim Y.K."/>
        </authorList>
    </citation>
    <scope>NUCLEOTIDE SEQUENCE [LARGE SCALE GENOMIC DNA]</scope>
    <source>
        <strain evidence="2 3">DSM 23593</strain>
    </source>
</reference>
<evidence type="ECO:0000256" key="1">
    <source>
        <dbReference type="SAM" id="Phobius"/>
    </source>
</evidence>
<organism evidence="2 3">
    <name type="scientific">Paenibacillus faecis</name>
    <dbReference type="NCBI Taxonomy" id="862114"/>
    <lineage>
        <taxon>Bacteria</taxon>
        <taxon>Bacillati</taxon>
        <taxon>Bacillota</taxon>
        <taxon>Bacilli</taxon>
        <taxon>Bacillales</taxon>
        <taxon>Paenibacillaceae</taxon>
        <taxon>Paenibacillus</taxon>
    </lineage>
</organism>
<feature type="transmembrane region" description="Helical" evidence="1">
    <location>
        <begin position="158"/>
        <end position="180"/>
    </location>
</feature>
<evidence type="ECO:0000313" key="3">
    <source>
        <dbReference type="Proteomes" id="UP000325218"/>
    </source>
</evidence>
<protein>
    <submittedName>
        <fullName evidence="2">DUF2306 domain-containing protein</fullName>
    </submittedName>
</protein>
<feature type="transmembrane region" description="Helical" evidence="1">
    <location>
        <begin position="12"/>
        <end position="41"/>
    </location>
</feature>
<feature type="transmembrane region" description="Helical" evidence="1">
    <location>
        <begin position="117"/>
        <end position="138"/>
    </location>
</feature>
<dbReference type="Pfam" id="PF10067">
    <property type="entry name" value="DUF2306"/>
    <property type="match status" value="1"/>
</dbReference>
<sequence length="221" mass="25369">MFRTQSMRTWIIITAVLALGVSTYLGIQYFIMGASSAGLIINKISQHIHLSNIYYILLYLHIATGIIALATGWFQFIASFRKKHIGWHRIIGKVYSGCVLFSGLFGIFVAFKATGGWISTLAFLLLSLSWIYTLIMALQSIVVKRDPQRHERWMLRNYALTLAAVTLRIYLPICMLLFGFKDFNTYYRAIAWLCWIPNLIFAEWIIARFLSNKSFVASIPH</sequence>
<evidence type="ECO:0000313" key="2">
    <source>
        <dbReference type="EMBL" id="TYA11273.1"/>
    </source>
</evidence>
<dbReference type="OrthoDB" id="195502at2"/>
<dbReference type="RefSeq" id="WP_148454937.1">
    <property type="nucleotide sequence ID" value="NZ_VSDO01000004.1"/>
</dbReference>
<name>A0A5D0CMJ2_9BACL</name>